<dbReference type="SUPFAM" id="SSF110019">
    <property type="entry name" value="ERO1-like"/>
    <property type="match status" value="1"/>
</dbReference>
<keyword evidence="7" id="KW-0256">Endoplasmic reticulum</keyword>
<evidence type="ECO:0000256" key="14">
    <source>
        <dbReference type="ARBA" id="ARBA00023284"/>
    </source>
</evidence>
<organism evidence="18 19">
    <name type="scientific">Characodon lateralis</name>
    <dbReference type="NCBI Taxonomy" id="208331"/>
    <lineage>
        <taxon>Eukaryota</taxon>
        <taxon>Metazoa</taxon>
        <taxon>Chordata</taxon>
        <taxon>Craniata</taxon>
        <taxon>Vertebrata</taxon>
        <taxon>Euteleostomi</taxon>
        <taxon>Actinopterygii</taxon>
        <taxon>Neopterygii</taxon>
        <taxon>Teleostei</taxon>
        <taxon>Neoteleostei</taxon>
        <taxon>Acanthomorphata</taxon>
        <taxon>Ovalentaria</taxon>
        <taxon>Atherinomorphae</taxon>
        <taxon>Cyprinodontiformes</taxon>
        <taxon>Goodeidae</taxon>
        <taxon>Characodon</taxon>
    </lineage>
</organism>
<evidence type="ECO:0000256" key="7">
    <source>
        <dbReference type="ARBA" id="ARBA00022824"/>
    </source>
</evidence>
<keyword evidence="8" id="KW-0274">FAD</keyword>
<keyword evidence="13" id="KW-0325">Glycoprotein</keyword>
<name>A0ABU7EKY9_9TELE</name>
<evidence type="ECO:0000256" key="15">
    <source>
        <dbReference type="ARBA" id="ARBA00040786"/>
    </source>
</evidence>
<comment type="similarity">
    <text evidence="3">Belongs to the EROs family.</text>
</comment>
<evidence type="ECO:0000256" key="10">
    <source>
        <dbReference type="ARBA" id="ARBA00023002"/>
    </source>
</evidence>
<evidence type="ECO:0000256" key="13">
    <source>
        <dbReference type="ARBA" id="ARBA00023180"/>
    </source>
</evidence>
<evidence type="ECO:0000256" key="5">
    <source>
        <dbReference type="ARBA" id="ARBA00022630"/>
    </source>
</evidence>
<evidence type="ECO:0000256" key="3">
    <source>
        <dbReference type="ARBA" id="ARBA00008277"/>
    </source>
</evidence>
<evidence type="ECO:0000256" key="6">
    <source>
        <dbReference type="ARBA" id="ARBA00022729"/>
    </source>
</evidence>
<dbReference type="Pfam" id="PF04137">
    <property type="entry name" value="ERO1"/>
    <property type="match status" value="1"/>
</dbReference>
<dbReference type="Proteomes" id="UP001352852">
    <property type="component" value="Unassembled WGS sequence"/>
</dbReference>
<keyword evidence="19" id="KW-1185">Reference proteome</keyword>
<evidence type="ECO:0000256" key="16">
    <source>
        <dbReference type="ARBA" id="ARBA00041899"/>
    </source>
</evidence>
<keyword evidence="12" id="KW-1015">Disulfide bond</keyword>
<sequence>MAEGICSEFKESSVISVNTLKQDVASFFKSLTEDQWGNLMSGSPDTETKCQLAELLSDVTELLTSTILHNHQSEYLTLEDVAAKLGKTVPESFAEVLGVPVEITSNSSEGFNNLVVSHVIDRIRSYLCCDPDDLIESYVKQISDLYKMNIMVCECMVMIKELIITMDKHQLQNTAKEFIPPLVWDFTRTNLHTKSPPSAQTEEKFKQKSKKKGVMRTIKKFITKHIFKNSVMPLDYLPENADTENLQKDVLEDLKTDWQSKLNSGIGESIPGDTFSEVGSVKSSENDQNGEEFIQVKSSKNDVDIIQMKPQEQFTHISFQEMMPEVEPSEATSVKNFKSRDNLSGIIYVKPCNPQQQFTEIVSVEDNVQEDETLDAACMDKSDDEISETPKANNLIQPQICNKTQRECLVAEEDSTEDPDREHFQPQQQFSNTTLVEDFVPEPEHLEVTPSDTVFTPKEKPAELSQVEDFKSEQLLSETTCVKDMVPQKMDALTLLEKCDQDADVLRESNKTYMSGSAHGKCFCQVTGELDDCACDVETIDGFNNEQLFPKLQTLLESDYFRFYKVNLNKPCPFWTANSHCGLRDCAVKPCSPNEVPEGIRSSPHEKYSTEANEEQLDECEKEKHLGAVDVSLSEETREALLDWSKHDDEAERFCVVDDEESPDSRYVDLLLNPERYTGYKGPEAWQIWNSIYEENCFKPFTIKRPLIPSSFQSSSGSEARTFYSWLEGQCVEKRAFYRLISGLHASINIHLSAQYLLDDSWYQRKWGHNVSEFMQRFDSDLTVGEGPKRLRNLYFLYLIELRALAKVLPVFKQPSFRLYTGRTEEDQKHKELLLDILQLARSVYKPKEN</sequence>
<keyword evidence="9" id="KW-0249">Electron transport</keyword>
<keyword evidence="11" id="KW-0472">Membrane</keyword>
<evidence type="ECO:0000256" key="4">
    <source>
        <dbReference type="ARBA" id="ARBA00022448"/>
    </source>
</evidence>
<keyword evidence="5" id="KW-0285">Flavoprotein</keyword>
<evidence type="ECO:0000313" key="18">
    <source>
        <dbReference type="EMBL" id="MED6287903.1"/>
    </source>
</evidence>
<evidence type="ECO:0000256" key="2">
    <source>
        <dbReference type="ARBA" id="ARBA00004367"/>
    </source>
</evidence>
<evidence type="ECO:0000256" key="12">
    <source>
        <dbReference type="ARBA" id="ARBA00023157"/>
    </source>
</evidence>
<protein>
    <recommendedName>
        <fullName evidence="15">ERO1-like protein alpha</fullName>
    </recommendedName>
    <alternativeName>
        <fullName evidence="16">Endoplasmic reticulum oxidoreductase alpha</fullName>
    </alternativeName>
    <alternativeName>
        <fullName evidence="17">Oxidoreductin-1-L-alpha</fullName>
    </alternativeName>
</protein>
<evidence type="ECO:0000256" key="8">
    <source>
        <dbReference type="ARBA" id="ARBA00022827"/>
    </source>
</evidence>
<keyword evidence="10" id="KW-0560">Oxidoreductase</keyword>
<reference evidence="18 19" key="1">
    <citation type="submission" date="2021-06" db="EMBL/GenBank/DDBJ databases">
        <authorList>
            <person name="Palmer J.M."/>
        </authorList>
    </citation>
    <scope>NUCLEOTIDE SEQUENCE [LARGE SCALE GENOMIC DNA]</scope>
    <source>
        <strain evidence="18 19">CL_MEX2019</strain>
        <tissue evidence="18">Muscle</tissue>
    </source>
</reference>
<comment type="subcellular location">
    <subcellularLocation>
        <location evidence="2">Endoplasmic reticulum membrane</location>
        <topology evidence="2">Peripheral membrane protein</topology>
        <orientation evidence="2">Lumenal side</orientation>
    </subcellularLocation>
</comment>
<dbReference type="EMBL" id="JAHUTJ010059424">
    <property type="protein sequence ID" value="MED6287903.1"/>
    <property type="molecule type" value="Genomic_DNA"/>
</dbReference>
<accession>A0ABU7EKY9</accession>
<evidence type="ECO:0000256" key="1">
    <source>
        <dbReference type="ARBA" id="ARBA00001974"/>
    </source>
</evidence>
<evidence type="ECO:0000256" key="9">
    <source>
        <dbReference type="ARBA" id="ARBA00022982"/>
    </source>
</evidence>
<gene>
    <name evidence="18" type="ORF">CHARACLAT_021126</name>
</gene>
<proteinExistence type="inferred from homology"/>
<evidence type="ECO:0000256" key="17">
    <source>
        <dbReference type="ARBA" id="ARBA00042500"/>
    </source>
</evidence>
<keyword evidence="14" id="KW-0676">Redox-active center</keyword>
<comment type="caution">
    <text evidence="18">The sequence shown here is derived from an EMBL/GenBank/DDBJ whole genome shotgun (WGS) entry which is preliminary data.</text>
</comment>
<keyword evidence="4" id="KW-0813">Transport</keyword>
<dbReference type="InterPro" id="IPR037192">
    <property type="entry name" value="ERO1-like_sf"/>
</dbReference>
<evidence type="ECO:0000313" key="19">
    <source>
        <dbReference type="Proteomes" id="UP001352852"/>
    </source>
</evidence>
<evidence type="ECO:0000256" key="11">
    <source>
        <dbReference type="ARBA" id="ARBA00023136"/>
    </source>
</evidence>
<dbReference type="PANTHER" id="PTHR12613:SF1">
    <property type="entry name" value="ERO1-LIKE PROTEIN ALPHA"/>
    <property type="match status" value="1"/>
</dbReference>
<keyword evidence="6" id="KW-0732">Signal</keyword>
<comment type="cofactor">
    <cofactor evidence="1">
        <name>FAD</name>
        <dbReference type="ChEBI" id="CHEBI:57692"/>
    </cofactor>
</comment>
<dbReference type="PANTHER" id="PTHR12613">
    <property type="entry name" value="ERO1-RELATED"/>
    <property type="match status" value="1"/>
</dbReference>
<dbReference type="InterPro" id="IPR007266">
    <property type="entry name" value="Ero1"/>
</dbReference>